<protein>
    <submittedName>
        <fullName evidence="2">Ribosome hibernation promoting factor</fullName>
    </submittedName>
</protein>
<sequence>MQVSISTRHGDVSADTQQKIVEKAQKLPRFFDRLTAIEVTVDLERHDSDNVGVELRASAEHAEDFVARDTGANILAALDGALHKIEKQLRKHKEKLTGHRQPGLKHLETETEEAAE</sequence>
<dbReference type="RefSeq" id="WP_145050367.1">
    <property type="nucleotide sequence ID" value="NZ_CP036433.1"/>
</dbReference>
<name>A0A518DNW8_9BACT</name>
<evidence type="ECO:0000256" key="1">
    <source>
        <dbReference type="SAM" id="MobiDB-lite"/>
    </source>
</evidence>
<feature type="region of interest" description="Disordered" evidence="1">
    <location>
        <begin position="93"/>
        <end position="116"/>
    </location>
</feature>
<dbReference type="Gene3D" id="3.30.160.100">
    <property type="entry name" value="Ribosome hibernation promotion factor-like"/>
    <property type="match status" value="1"/>
</dbReference>
<keyword evidence="3" id="KW-1185">Reference proteome</keyword>
<proteinExistence type="predicted"/>
<dbReference type="OrthoDB" id="276526at2"/>
<dbReference type="AlphaFoldDB" id="A0A518DNW8"/>
<organism evidence="2 3">
    <name type="scientific">Lignipirellula cremea</name>
    <dbReference type="NCBI Taxonomy" id="2528010"/>
    <lineage>
        <taxon>Bacteria</taxon>
        <taxon>Pseudomonadati</taxon>
        <taxon>Planctomycetota</taxon>
        <taxon>Planctomycetia</taxon>
        <taxon>Pirellulales</taxon>
        <taxon>Pirellulaceae</taxon>
        <taxon>Lignipirellula</taxon>
    </lineage>
</organism>
<dbReference type="SUPFAM" id="SSF69754">
    <property type="entry name" value="Ribosome binding protein Y (YfiA homologue)"/>
    <property type="match status" value="1"/>
</dbReference>
<accession>A0A518DNW8</accession>
<evidence type="ECO:0000313" key="3">
    <source>
        <dbReference type="Proteomes" id="UP000317648"/>
    </source>
</evidence>
<dbReference type="NCBIfam" id="TIGR00741">
    <property type="entry name" value="yfiA"/>
    <property type="match status" value="1"/>
</dbReference>
<dbReference type="EMBL" id="CP036433">
    <property type="protein sequence ID" value="QDU93503.1"/>
    <property type="molecule type" value="Genomic_DNA"/>
</dbReference>
<dbReference type="InterPro" id="IPR036567">
    <property type="entry name" value="RHF-like"/>
</dbReference>
<dbReference type="Proteomes" id="UP000317648">
    <property type="component" value="Chromosome"/>
</dbReference>
<gene>
    <name evidence="2" type="primary">hpf</name>
    <name evidence="2" type="ORF">Pla8534_12830</name>
</gene>
<dbReference type="CDD" id="cd00552">
    <property type="entry name" value="RaiA"/>
    <property type="match status" value="1"/>
</dbReference>
<dbReference type="InterPro" id="IPR003489">
    <property type="entry name" value="RHF/RaiA"/>
</dbReference>
<dbReference type="KEGG" id="lcre:Pla8534_12830"/>
<reference evidence="2 3" key="1">
    <citation type="submission" date="2019-02" db="EMBL/GenBank/DDBJ databases">
        <title>Deep-cultivation of Planctomycetes and their phenomic and genomic characterization uncovers novel biology.</title>
        <authorList>
            <person name="Wiegand S."/>
            <person name="Jogler M."/>
            <person name="Boedeker C."/>
            <person name="Pinto D."/>
            <person name="Vollmers J."/>
            <person name="Rivas-Marin E."/>
            <person name="Kohn T."/>
            <person name="Peeters S.H."/>
            <person name="Heuer A."/>
            <person name="Rast P."/>
            <person name="Oberbeckmann S."/>
            <person name="Bunk B."/>
            <person name="Jeske O."/>
            <person name="Meyerdierks A."/>
            <person name="Storesund J.E."/>
            <person name="Kallscheuer N."/>
            <person name="Luecker S."/>
            <person name="Lage O.M."/>
            <person name="Pohl T."/>
            <person name="Merkel B.J."/>
            <person name="Hornburger P."/>
            <person name="Mueller R.-W."/>
            <person name="Bruemmer F."/>
            <person name="Labrenz M."/>
            <person name="Spormann A.M."/>
            <person name="Op den Camp H."/>
            <person name="Overmann J."/>
            <person name="Amann R."/>
            <person name="Jetten M.S.M."/>
            <person name="Mascher T."/>
            <person name="Medema M.H."/>
            <person name="Devos D.P."/>
            <person name="Kaster A.-K."/>
            <person name="Ovreas L."/>
            <person name="Rohde M."/>
            <person name="Galperin M.Y."/>
            <person name="Jogler C."/>
        </authorList>
    </citation>
    <scope>NUCLEOTIDE SEQUENCE [LARGE SCALE GENOMIC DNA]</scope>
    <source>
        <strain evidence="2 3">Pla85_3_4</strain>
    </source>
</reference>
<dbReference type="Pfam" id="PF02482">
    <property type="entry name" value="Ribosomal_S30AE"/>
    <property type="match status" value="1"/>
</dbReference>
<evidence type="ECO:0000313" key="2">
    <source>
        <dbReference type="EMBL" id="QDU93503.1"/>
    </source>
</evidence>